<name>A0A8J3HWB6_9RICK</name>
<dbReference type="EMBL" id="BNGU01000015">
    <property type="protein sequence ID" value="GHM59471.1"/>
    <property type="molecule type" value="Genomic_DNA"/>
</dbReference>
<evidence type="ECO:0000313" key="2">
    <source>
        <dbReference type="Proteomes" id="UP000637906"/>
    </source>
</evidence>
<evidence type="ECO:0000313" key="1">
    <source>
        <dbReference type="EMBL" id="GHM59471.1"/>
    </source>
</evidence>
<dbReference type="Proteomes" id="UP000637906">
    <property type="component" value="Unassembled WGS sequence"/>
</dbReference>
<organism evidence="1 2">
    <name type="scientific">Candidatus Mesenet longicola</name>
    <dbReference type="NCBI Taxonomy" id="1892558"/>
    <lineage>
        <taxon>Bacteria</taxon>
        <taxon>Pseudomonadati</taxon>
        <taxon>Pseudomonadota</taxon>
        <taxon>Alphaproteobacteria</taxon>
        <taxon>Rickettsiales</taxon>
        <taxon>Anaplasmataceae</taxon>
        <taxon>Candidatus Mesenet</taxon>
    </lineage>
</organism>
<gene>
    <name evidence="1" type="ORF">sL5_04640</name>
</gene>
<comment type="caution">
    <text evidence="1">The sequence shown here is derived from an EMBL/GenBank/DDBJ whole genome shotgun (WGS) entry which is preliminary data.</text>
</comment>
<keyword evidence="2" id="KW-1185">Reference proteome</keyword>
<dbReference type="AlphaFoldDB" id="A0A8J3HWB6"/>
<reference evidence="1 2" key="1">
    <citation type="journal article" date="2021" name="Microb. Ecol.">
        <title>Candidatus Mesenet longicola: Novel Endosymbionts of Brontispa longissima that Induce Cytoplasmic Incompatibility.</title>
        <authorList>
            <person name="Takano S."/>
            <person name="Gotoh Y."/>
            <person name="Hayashi T."/>
        </authorList>
    </citation>
    <scope>NUCLEOTIDE SEQUENCE [LARGE SCALE GENOMIC DNA]</scope>
    <source>
        <strain evidence="1">L5</strain>
    </source>
</reference>
<sequence length="73" mass="8001">MALFNDSNDKYPYYLGLANLEGRAHPIAGTGHLDKIENVGNLFNIEKSVCENLHSNTALNAIPGSFVTDFAYI</sequence>
<accession>A0A8J3HWB6</accession>
<proteinExistence type="predicted"/>
<protein>
    <submittedName>
        <fullName evidence="1">Uncharacterized protein</fullName>
    </submittedName>
</protein>